<gene>
    <name evidence="7" type="ORF">GXW71_18910</name>
</gene>
<name>A0ABS5F1I1_9PROT</name>
<comment type="caution">
    <text evidence="7">The sequence shown here is derived from an EMBL/GenBank/DDBJ whole genome shotgun (WGS) entry which is preliminary data.</text>
</comment>
<dbReference type="InterPro" id="IPR036390">
    <property type="entry name" value="WH_DNA-bd_sf"/>
</dbReference>
<accession>A0ABS5F1I1</accession>
<dbReference type="CDD" id="cd08440">
    <property type="entry name" value="PBP2_LTTR_like_4"/>
    <property type="match status" value="1"/>
</dbReference>
<sequence length="307" mass="33050">MRHLHQSYPPPMDVLGLEAFVAIAQAGGFRRAAERLGLSQTAISRRLQGLERSLGETLLTRTTRSVALTKAGATLLPDAERLLREMELCLDRVRARRFRRREEVVLAVLPTLAGSLLPALLTEFCASRPHVSLRLLDGSATEIEAALREGRADLALTLIRPAIGDLVAEPLLSEPMLLVCPAGHRLAGRARVAWAELAGERLIAIHRQSGNRTLVDAATAGLPFTPDWRHEVHHMATAVACVAAGLGLAVLPRMAVAAAANPGIVALELTAPEIIRQIGLVRRRGSVLPGTADRLEKFLRARLGTAA</sequence>
<dbReference type="InterPro" id="IPR005119">
    <property type="entry name" value="LysR_subst-bd"/>
</dbReference>
<dbReference type="SUPFAM" id="SSF53850">
    <property type="entry name" value="Periplasmic binding protein-like II"/>
    <property type="match status" value="1"/>
</dbReference>
<dbReference type="PRINTS" id="PR00039">
    <property type="entry name" value="HTHLYSR"/>
</dbReference>
<evidence type="ECO:0000256" key="3">
    <source>
        <dbReference type="ARBA" id="ARBA00023125"/>
    </source>
</evidence>
<dbReference type="PANTHER" id="PTHR30419:SF8">
    <property type="entry name" value="NITROGEN ASSIMILATION TRANSCRIPTIONAL ACTIVATOR-RELATED"/>
    <property type="match status" value="1"/>
</dbReference>
<keyword evidence="5" id="KW-1133">Transmembrane helix</keyword>
<dbReference type="PROSITE" id="PS50931">
    <property type="entry name" value="HTH_LYSR"/>
    <property type="match status" value="1"/>
</dbReference>
<evidence type="ECO:0000313" key="8">
    <source>
        <dbReference type="Proteomes" id="UP001196870"/>
    </source>
</evidence>
<dbReference type="RefSeq" id="WP_211854112.1">
    <property type="nucleotide sequence ID" value="NZ_JAAGBB010000023.1"/>
</dbReference>
<proteinExistence type="inferred from homology"/>
<evidence type="ECO:0000256" key="2">
    <source>
        <dbReference type="ARBA" id="ARBA00023015"/>
    </source>
</evidence>
<dbReference type="InterPro" id="IPR050950">
    <property type="entry name" value="HTH-type_LysR_regulators"/>
</dbReference>
<dbReference type="PANTHER" id="PTHR30419">
    <property type="entry name" value="HTH-TYPE TRANSCRIPTIONAL REGULATOR YBHD"/>
    <property type="match status" value="1"/>
</dbReference>
<dbReference type="Gene3D" id="1.10.10.10">
    <property type="entry name" value="Winged helix-like DNA-binding domain superfamily/Winged helix DNA-binding domain"/>
    <property type="match status" value="1"/>
</dbReference>
<keyword evidence="4" id="KW-0804">Transcription</keyword>
<dbReference type="Pfam" id="PF00126">
    <property type="entry name" value="HTH_1"/>
    <property type="match status" value="1"/>
</dbReference>
<dbReference type="EMBL" id="JAAGBB010000023">
    <property type="protein sequence ID" value="MBR0666438.1"/>
    <property type="molecule type" value="Genomic_DNA"/>
</dbReference>
<feature type="transmembrane region" description="Helical" evidence="5">
    <location>
        <begin position="104"/>
        <end position="121"/>
    </location>
</feature>
<dbReference type="InterPro" id="IPR000847">
    <property type="entry name" value="LysR_HTH_N"/>
</dbReference>
<feature type="domain" description="HTH lysR-type" evidence="6">
    <location>
        <begin position="12"/>
        <end position="69"/>
    </location>
</feature>
<keyword evidence="5" id="KW-0472">Membrane</keyword>
<comment type="similarity">
    <text evidence="1">Belongs to the LysR transcriptional regulatory family.</text>
</comment>
<evidence type="ECO:0000256" key="4">
    <source>
        <dbReference type="ARBA" id="ARBA00023163"/>
    </source>
</evidence>
<dbReference type="Gene3D" id="3.40.190.10">
    <property type="entry name" value="Periplasmic binding protein-like II"/>
    <property type="match status" value="2"/>
</dbReference>
<evidence type="ECO:0000256" key="5">
    <source>
        <dbReference type="SAM" id="Phobius"/>
    </source>
</evidence>
<dbReference type="SUPFAM" id="SSF46785">
    <property type="entry name" value="Winged helix' DNA-binding domain"/>
    <property type="match status" value="1"/>
</dbReference>
<dbReference type="Proteomes" id="UP001196870">
    <property type="component" value="Unassembled WGS sequence"/>
</dbReference>
<organism evidence="7 8">
    <name type="scientific">Plastoroseomonas hellenica</name>
    <dbReference type="NCBI Taxonomy" id="2687306"/>
    <lineage>
        <taxon>Bacteria</taxon>
        <taxon>Pseudomonadati</taxon>
        <taxon>Pseudomonadota</taxon>
        <taxon>Alphaproteobacteria</taxon>
        <taxon>Acetobacterales</taxon>
        <taxon>Acetobacteraceae</taxon>
        <taxon>Plastoroseomonas</taxon>
    </lineage>
</organism>
<dbReference type="InterPro" id="IPR036388">
    <property type="entry name" value="WH-like_DNA-bd_sf"/>
</dbReference>
<keyword evidence="8" id="KW-1185">Reference proteome</keyword>
<protein>
    <submittedName>
        <fullName evidence="7">LysR family transcriptional regulator</fullName>
    </submittedName>
</protein>
<evidence type="ECO:0000256" key="1">
    <source>
        <dbReference type="ARBA" id="ARBA00009437"/>
    </source>
</evidence>
<reference evidence="8" key="1">
    <citation type="journal article" date="2021" name="Syst. Appl. Microbiol.">
        <title>Roseomonas hellenica sp. nov., isolated from roots of wild-growing Alkanna tinctoria.</title>
        <authorList>
            <person name="Rat A."/>
            <person name="Naranjo H.D."/>
            <person name="Lebbe L."/>
            <person name="Cnockaert M."/>
            <person name="Krigas N."/>
            <person name="Grigoriadou K."/>
            <person name="Maloupa E."/>
            <person name="Willems A."/>
        </authorList>
    </citation>
    <scope>NUCLEOTIDE SEQUENCE [LARGE SCALE GENOMIC DNA]</scope>
    <source>
        <strain evidence="8">LMG 31523</strain>
    </source>
</reference>
<evidence type="ECO:0000313" key="7">
    <source>
        <dbReference type="EMBL" id="MBR0666438.1"/>
    </source>
</evidence>
<evidence type="ECO:0000259" key="6">
    <source>
        <dbReference type="PROSITE" id="PS50931"/>
    </source>
</evidence>
<keyword evidence="3" id="KW-0238">DNA-binding</keyword>
<keyword evidence="5" id="KW-0812">Transmembrane</keyword>
<dbReference type="Pfam" id="PF03466">
    <property type="entry name" value="LysR_substrate"/>
    <property type="match status" value="1"/>
</dbReference>
<keyword evidence="2" id="KW-0805">Transcription regulation</keyword>